<gene>
    <name evidence="1" type="ORF">BOA8489_03681</name>
</gene>
<name>A0A238J4J8_9RHOB</name>
<sequence length="75" mass="8588">MQCDNTVNLQTGQADNMRPAQAAHYTGLSESTLAKLRMRHNRADGPNYLKISGCVIYRRSDLDSWMDRFAVRIEQ</sequence>
<organism evidence="1 2">
    <name type="scientific">Boseongicola aestuarii</name>
    <dbReference type="NCBI Taxonomy" id="1470561"/>
    <lineage>
        <taxon>Bacteria</taxon>
        <taxon>Pseudomonadati</taxon>
        <taxon>Pseudomonadota</taxon>
        <taxon>Alphaproteobacteria</taxon>
        <taxon>Rhodobacterales</taxon>
        <taxon>Paracoccaceae</taxon>
        <taxon>Boseongicola</taxon>
    </lineage>
</organism>
<evidence type="ECO:0000313" key="2">
    <source>
        <dbReference type="Proteomes" id="UP000201838"/>
    </source>
</evidence>
<proteinExistence type="predicted"/>
<evidence type="ECO:0000313" key="1">
    <source>
        <dbReference type="EMBL" id="SMX25537.1"/>
    </source>
</evidence>
<dbReference type="AlphaFoldDB" id="A0A238J4J8"/>
<keyword evidence="2" id="KW-1185">Reference proteome</keyword>
<evidence type="ECO:0008006" key="3">
    <source>
        <dbReference type="Google" id="ProtNLM"/>
    </source>
</evidence>
<dbReference type="EMBL" id="FXXQ01000018">
    <property type="protein sequence ID" value="SMX25537.1"/>
    <property type="molecule type" value="Genomic_DNA"/>
</dbReference>
<accession>A0A238J4J8</accession>
<protein>
    <recommendedName>
        <fullName evidence="3">Helix-turn-helix domain protein</fullName>
    </recommendedName>
</protein>
<dbReference type="Proteomes" id="UP000201838">
    <property type="component" value="Unassembled WGS sequence"/>
</dbReference>
<reference evidence="2" key="1">
    <citation type="submission" date="2017-05" db="EMBL/GenBank/DDBJ databases">
        <authorList>
            <person name="Rodrigo-Torres L."/>
            <person name="Arahal R. D."/>
            <person name="Lucena T."/>
        </authorList>
    </citation>
    <scope>NUCLEOTIDE SEQUENCE [LARGE SCALE GENOMIC DNA]</scope>
    <source>
        <strain evidence="2">CECT 8489</strain>
    </source>
</reference>
<dbReference type="OrthoDB" id="9806994at2"/>